<keyword evidence="5" id="KW-0472">Membrane</keyword>
<feature type="transmembrane region" description="Helical" evidence="5">
    <location>
        <begin position="15"/>
        <end position="46"/>
    </location>
</feature>
<dbReference type="Gene3D" id="3.40.50.720">
    <property type="entry name" value="NAD(P)-binding Rossmann-like Domain"/>
    <property type="match status" value="1"/>
</dbReference>
<evidence type="ECO:0000256" key="3">
    <source>
        <dbReference type="ARBA" id="ARBA00023002"/>
    </source>
</evidence>
<dbReference type="InterPro" id="IPR002347">
    <property type="entry name" value="SDR_fam"/>
</dbReference>
<comment type="similarity">
    <text evidence="1 4">Belongs to the short-chain dehydrogenases/reductases (SDR) family.</text>
</comment>
<dbReference type="PANTHER" id="PTHR43899">
    <property type="entry name" value="RH59310P"/>
    <property type="match status" value="1"/>
</dbReference>
<name>A0AAD9IKK7_PROWI</name>
<evidence type="ECO:0000256" key="2">
    <source>
        <dbReference type="ARBA" id="ARBA00022857"/>
    </source>
</evidence>
<organism evidence="6 7">
    <name type="scientific">Prototheca wickerhamii</name>
    <dbReference type="NCBI Taxonomy" id="3111"/>
    <lineage>
        <taxon>Eukaryota</taxon>
        <taxon>Viridiplantae</taxon>
        <taxon>Chlorophyta</taxon>
        <taxon>core chlorophytes</taxon>
        <taxon>Trebouxiophyceae</taxon>
        <taxon>Chlorellales</taxon>
        <taxon>Chlorellaceae</taxon>
        <taxon>Prototheca</taxon>
    </lineage>
</organism>
<dbReference type="InterPro" id="IPR051019">
    <property type="entry name" value="VLCFA-Steroid_DH"/>
</dbReference>
<dbReference type="PANTHER" id="PTHR43899:SF13">
    <property type="entry name" value="RH59310P"/>
    <property type="match status" value="1"/>
</dbReference>
<keyword evidence="3" id="KW-0560">Oxidoreductase</keyword>
<dbReference type="CDD" id="cd05356">
    <property type="entry name" value="17beta-HSD1_like_SDR_c"/>
    <property type="match status" value="1"/>
</dbReference>
<proteinExistence type="inferred from homology"/>
<evidence type="ECO:0000313" key="6">
    <source>
        <dbReference type="EMBL" id="KAK2080284.1"/>
    </source>
</evidence>
<reference evidence="6" key="1">
    <citation type="submission" date="2021-01" db="EMBL/GenBank/DDBJ databases">
        <authorList>
            <person name="Eckstrom K.M.E."/>
        </authorList>
    </citation>
    <scope>NUCLEOTIDE SEQUENCE</scope>
    <source>
        <strain evidence="6">UVCC 0001</strain>
    </source>
</reference>
<sequence length="333" mass="36236">MDAQGYLVKASESPAWTYLVLLASALFAIKVVGIVLTVLGGVYAHFLRKGKKLRRYGDWAVVTGATDGIGKAYAEALAKQKLRLVLISRTESRLEEEARLLQDKFGVEVKIIPADLSSSDEAVFARIGKGLEGLDIGILVNNAGMSYPHPEYLHLVDDETLANLINLNLCKMVLGGMKERGRGLVVNVGSGVASAIPSGPLLSAYTASKAYVDQLSESLNDEYKEFGVQVQNQAPLFVATKMSKIRRPRIDAPTPGTWAAAAVRAMGFETLSFPYWFHALQAAVVERLPEAMIRYQVMQIHRSLRRAAYKKKARASAAALADEGASAEPKKDQ</sequence>
<dbReference type="PRINTS" id="PR00081">
    <property type="entry name" value="GDHRDH"/>
</dbReference>
<evidence type="ECO:0000256" key="5">
    <source>
        <dbReference type="SAM" id="Phobius"/>
    </source>
</evidence>
<dbReference type="Proteomes" id="UP001255856">
    <property type="component" value="Unassembled WGS sequence"/>
</dbReference>
<keyword evidence="7" id="KW-1185">Reference proteome</keyword>
<dbReference type="InterPro" id="IPR036291">
    <property type="entry name" value="NAD(P)-bd_dom_sf"/>
</dbReference>
<evidence type="ECO:0000256" key="1">
    <source>
        <dbReference type="ARBA" id="ARBA00006484"/>
    </source>
</evidence>
<gene>
    <name evidence="6" type="ORF">QBZ16_000137</name>
</gene>
<evidence type="ECO:0000256" key="4">
    <source>
        <dbReference type="RuleBase" id="RU000363"/>
    </source>
</evidence>
<dbReference type="Pfam" id="PF00106">
    <property type="entry name" value="adh_short"/>
    <property type="match status" value="1"/>
</dbReference>
<dbReference type="PRINTS" id="PR00080">
    <property type="entry name" value="SDRFAMILY"/>
</dbReference>
<protein>
    <submittedName>
        <fullName evidence="6">Uncharacterized protein</fullName>
    </submittedName>
</protein>
<comment type="caution">
    <text evidence="6">The sequence shown here is derived from an EMBL/GenBank/DDBJ whole genome shotgun (WGS) entry which is preliminary data.</text>
</comment>
<dbReference type="EMBL" id="JASFZW010000001">
    <property type="protein sequence ID" value="KAK2080284.1"/>
    <property type="molecule type" value="Genomic_DNA"/>
</dbReference>
<keyword evidence="5" id="KW-1133">Transmembrane helix</keyword>
<evidence type="ECO:0000313" key="7">
    <source>
        <dbReference type="Proteomes" id="UP001255856"/>
    </source>
</evidence>
<keyword evidence="5" id="KW-0812">Transmembrane</keyword>
<dbReference type="SUPFAM" id="SSF51735">
    <property type="entry name" value="NAD(P)-binding Rossmann-fold domains"/>
    <property type="match status" value="1"/>
</dbReference>
<dbReference type="PIRSF" id="PIRSF000126">
    <property type="entry name" value="11-beta-HSD1"/>
    <property type="match status" value="1"/>
</dbReference>
<dbReference type="AlphaFoldDB" id="A0AAD9IKK7"/>
<keyword evidence="2" id="KW-0521">NADP</keyword>
<dbReference type="FunFam" id="3.40.50.720:FF:000137">
    <property type="entry name" value="Hydroxysteroid (17-beta) dehydrogenase 3"/>
    <property type="match status" value="1"/>
</dbReference>
<dbReference type="GO" id="GO:0016491">
    <property type="term" value="F:oxidoreductase activity"/>
    <property type="evidence" value="ECO:0007669"/>
    <property type="project" value="UniProtKB-KW"/>
</dbReference>
<accession>A0AAD9IKK7</accession>